<dbReference type="Proteomes" id="UP000191905">
    <property type="component" value="Unassembled WGS sequence"/>
</dbReference>
<evidence type="ECO:0000313" key="2">
    <source>
        <dbReference type="EMBL" id="OQM74430.1"/>
    </source>
</evidence>
<keyword evidence="3" id="KW-1185">Reference proteome</keyword>
<feature type="region of interest" description="Disordered" evidence="1">
    <location>
        <begin position="224"/>
        <end position="246"/>
    </location>
</feature>
<evidence type="ECO:0000256" key="1">
    <source>
        <dbReference type="SAM" id="MobiDB-lite"/>
    </source>
</evidence>
<dbReference type="RefSeq" id="WP_080920753.1">
    <property type="nucleotide sequence ID" value="NZ_MDET01000031.1"/>
</dbReference>
<dbReference type="AlphaFoldDB" id="A0A1V8RML7"/>
<dbReference type="EMBL" id="MDET01000031">
    <property type="protein sequence ID" value="OQM74430.1"/>
    <property type="molecule type" value="Genomic_DNA"/>
</dbReference>
<gene>
    <name evidence="2" type="ORF">BFN67_21980</name>
</gene>
<sequence length="246" mass="27831">MIKIDPMSYFVTGSTAQHAIRDHALHALEGVGYSGYGDVTVISDGAEILKRLPRAMPKPTTHIIDWFHIAMKIQPMQQIADHIARSQSGSIEALSTIDRDIRAVKWRLWHGRVDRAIRDLESLLARLNQPQGETEFSIARLHNLGAQLLTYVRSNRGAIINYGKRYRSGLRVATTLAESAVNSLVGKRMVKKQQMRWSRHGAHMLMQVRTAEINGELRDRLRAPFRQPEPNVPPMFKPKPPLLHAA</sequence>
<comment type="caution">
    <text evidence="2">The sequence shown here is derived from an EMBL/GenBank/DDBJ whole genome shotgun (WGS) entry which is preliminary data.</text>
</comment>
<organism evidence="2 3">
    <name type="scientific">Manganibacter manganicus</name>
    <dbReference type="NCBI Taxonomy" id="1873176"/>
    <lineage>
        <taxon>Bacteria</taxon>
        <taxon>Pseudomonadati</taxon>
        <taxon>Pseudomonadota</taxon>
        <taxon>Alphaproteobacteria</taxon>
        <taxon>Hyphomicrobiales</taxon>
        <taxon>Phyllobacteriaceae</taxon>
        <taxon>Manganibacter</taxon>
    </lineage>
</organism>
<proteinExistence type="predicted"/>
<name>A0A1V8RML7_9HYPH</name>
<evidence type="ECO:0000313" key="3">
    <source>
        <dbReference type="Proteomes" id="UP000191905"/>
    </source>
</evidence>
<accession>A0A1V8RML7</accession>
<feature type="compositionally biased region" description="Pro residues" evidence="1">
    <location>
        <begin position="230"/>
        <end position="246"/>
    </location>
</feature>
<evidence type="ECO:0008006" key="4">
    <source>
        <dbReference type="Google" id="ProtNLM"/>
    </source>
</evidence>
<reference evidence="2 3" key="1">
    <citation type="journal article" date="2016" name="Int. J. Syst. Evol. Microbiol.">
        <title>Pseudaminobacter manganicus sp. nov., isolated from sludge of a manganese mine.</title>
        <authorList>
            <person name="Li J."/>
            <person name="Huang J."/>
            <person name="Liao S."/>
            <person name="Wang G."/>
        </authorList>
    </citation>
    <scope>NUCLEOTIDE SEQUENCE [LARGE SCALE GENOMIC DNA]</scope>
    <source>
        <strain evidence="2 3">JH-7</strain>
    </source>
</reference>
<protein>
    <recommendedName>
        <fullName evidence="4">Transposase IS204/IS1001/IS1096/IS1165 DDE domain-containing protein</fullName>
    </recommendedName>
</protein>
<dbReference type="OrthoDB" id="8089897at2"/>